<dbReference type="GO" id="GO:0003755">
    <property type="term" value="F:peptidyl-prolyl cis-trans isomerase activity"/>
    <property type="evidence" value="ECO:0007669"/>
    <property type="project" value="UniProtKB-UniRule"/>
</dbReference>
<dbReference type="EC" id="5.2.1.8" evidence="3"/>
<dbReference type="GO" id="GO:0071013">
    <property type="term" value="C:catalytic step 2 spliceosome"/>
    <property type="evidence" value="ECO:0007669"/>
    <property type="project" value="TreeGrafter"/>
</dbReference>
<comment type="caution">
    <text evidence="5">The sequence shown here is derived from an EMBL/GenBank/DDBJ whole genome shotgun (WGS) entry which is preliminary data.</text>
</comment>
<evidence type="ECO:0000256" key="2">
    <source>
        <dbReference type="ARBA" id="ARBA00023235"/>
    </source>
</evidence>
<keyword evidence="1 3" id="KW-0697">Rotamase</keyword>
<comment type="similarity">
    <text evidence="3">Belongs to the cyclophilin-type PPIase family.</text>
</comment>
<sequence>MKTCRVVELYTSKGVLSVELYEKEAPREAEAFMRLAMSGQLDGDTFHTLIPGCALVGTAGAASGRGTFGMLDAPCRQKKETPVLRHVGAGLLSCPIAEGTVLASTFIVTLSPQPQLDEAYTVFGRIYKGMSLLRDLSIAQVRDDFELVTPLTVKQCTVTNLPAADRPSVEEASAKTSEEVALVPLCHVVRRVANSAWSCLVSEE</sequence>
<dbReference type="EMBL" id="ATMH01007536">
    <property type="protein sequence ID" value="EPY23704.1"/>
    <property type="molecule type" value="Genomic_DNA"/>
</dbReference>
<organism evidence="5 7">
    <name type="scientific">Strigomonas culicis</name>
    <dbReference type="NCBI Taxonomy" id="28005"/>
    <lineage>
        <taxon>Eukaryota</taxon>
        <taxon>Discoba</taxon>
        <taxon>Euglenozoa</taxon>
        <taxon>Kinetoplastea</taxon>
        <taxon>Metakinetoplastina</taxon>
        <taxon>Trypanosomatida</taxon>
        <taxon>Trypanosomatidae</taxon>
        <taxon>Strigomonadinae</taxon>
        <taxon>Strigomonas</taxon>
    </lineage>
</organism>
<dbReference type="SUPFAM" id="SSF50891">
    <property type="entry name" value="Cyclophilin-like"/>
    <property type="match status" value="1"/>
</dbReference>
<reference evidence="5 7" key="1">
    <citation type="journal article" date="2013" name="PLoS ONE">
        <title>Predicting the Proteins of Angomonas deanei, Strigomonas culicis and Their Respective Endosymbionts Reveals New Aspects of the Trypanosomatidae Family.</title>
        <authorList>
            <person name="Motta M.C."/>
            <person name="Martins A.C."/>
            <person name="de Souza S.S."/>
            <person name="Catta-Preta C.M."/>
            <person name="Silva R."/>
            <person name="Klein C.C."/>
            <person name="de Almeida L.G."/>
            <person name="de Lima Cunha O."/>
            <person name="Ciapina L.P."/>
            <person name="Brocchi M."/>
            <person name="Colabardini A.C."/>
            <person name="de Araujo Lima B."/>
            <person name="Machado C.R."/>
            <person name="de Almeida Soares C.M."/>
            <person name="Probst C.M."/>
            <person name="de Menezes C.B."/>
            <person name="Thompson C.E."/>
            <person name="Bartholomeu D.C."/>
            <person name="Gradia D.F."/>
            <person name="Pavoni D.P."/>
            <person name="Grisard E.C."/>
            <person name="Fantinatti-Garboggini F."/>
            <person name="Marchini F.K."/>
            <person name="Rodrigues-Luiz G.F."/>
            <person name="Wagner G."/>
            <person name="Goldman G.H."/>
            <person name="Fietto J.L."/>
            <person name="Elias M.C."/>
            <person name="Goldman M.H."/>
            <person name="Sagot M.F."/>
            <person name="Pereira M."/>
            <person name="Stoco P.H."/>
            <person name="de Mendonca-Neto R.P."/>
            <person name="Teixeira S.M."/>
            <person name="Maciel T.E."/>
            <person name="de Oliveira Mendes T.A."/>
            <person name="Urmenyi T.P."/>
            <person name="de Souza W."/>
            <person name="Schenkman S."/>
            <person name="de Vasconcelos A.T."/>
        </authorList>
    </citation>
    <scope>NUCLEOTIDE SEQUENCE [LARGE SCALE GENOMIC DNA]</scope>
</reference>
<dbReference type="PANTHER" id="PTHR45625">
    <property type="entry name" value="PEPTIDYL-PROLYL CIS-TRANS ISOMERASE-RELATED"/>
    <property type="match status" value="1"/>
</dbReference>
<evidence type="ECO:0000313" key="7">
    <source>
        <dbReference type="Proteomes" id="UP000015354"/>
    </source>
</evidence>
<reference evidence="5" key="2">
    <citation type="submission" date="2013-03" db="EMBL/GenBank/DDBJ databases">
        <authorList>
            <person name="Motta M.C.M."/>
            <person name="Martins A.C.A."/>
            <person name="Preta C.M.C.C."/>
            <person name="Silva R."/>
            <person name="de Souza S.S."/>
            <person name="Klein C.C."/>
            <person name="de Almeida L.G.P."/>
            <person name="Cunha O.L."/>
            <person name="Colabardini A.C."/>
            <person name="Lima B.A."/>
            <person name="Machado C.R."/>
            <person name="Soares C.M.A."/>
            <person name="de Menezes C.B.A."/>
            <person name="Bartolomeu D.C."/>
            <person name="Grisard E.C."/>
            <person name="Fantinatti-Garboggini F."/>
            <person name="Rodrigues-Luiz G.F."/>
            <person name="Wagner G."/>
            <person name="Goldman G.H."/>
            <person name="Fietto J.L.R."/>
            <person name="Ciapina L.P."/>
            <person name="Brocchi M."/>
            <person name="Elias M.C."/>
            <person name="Goldman M.H.S."/>
            <person name="Sagot M.-F."/>
            <person name="Pereira M."/>
            <person name="Stoco P.H."/>
            <person name="Teixeira S.M.R."/>
            <person name="de Mendonca-Neto R.P."/>
            <person name="Maciel T.E.F."/>
            <person name="Mendes T.A.O."/>
            <person name="Urmenyi T.P."/>
            <person name="Teixeira M.M.G."/>
            <person name="de Camargo E.F.P."/>
            <person name="de Sousa W."/>
            <person name="Schenkman S."/>
            <person name="de Vasconcelos A.T.R."/>
        </authorList>
    </citation>
    <scope>NUCLEOTIDE SEQUENCE</scope>
</reference>
<dbReference type="AlphaFoldDB" id="S9U4K7"/>
<dbReference type="PANTHER" id="PTHR45625:SF4">
    <property type="entry name" value="PEPTIDYLPROLYL ISOMERASE DOMAIN AND WD REPEAT-CONTAINING PROTEIN 1"/>
    <property type="match status" value="1"/>
</dbReference>
<dbReference type="PROSITE" id="PS50072">
    <property type="entry name" value="CSA_PPIASE_2"/>
    <property type="match status" value="1"/>
</dbReference>
<comment type="catalytic activity">
    <reaction evidence="3">
        <text>[protein]-peptidylproline (omega=180) = [protein]-peptidylproline (omega=0)</text>
        <dbReference type="Rhea" id="RHEA:16237"/>
        <dbReference type="Rhea" id="RHEA-COMP:10747"/>
        <dbReference type="Rhea" id="RHEA-COMP:10748"/>
        <dbReference type="ChEBI" id="CHEBI:83833"/>
        <dbReference type="ChEBI" id="CHEBI:83834"/>
        <dbReference type="EC" id="5.2.1.8"/>
    </reaction>
</comment>
<dbReference type="Gene3D" id="2.40.100.10">
    <property type="entry name" value="Cyclophilin-like"/>
    <property type="match status" value="1"/>
</dbReference>
<dbReference type="InterPro" id="IPR044666">
    <property type="entry name" value="Cyclophilin_A-like"/>
</dbReference>
<dbReference type="EMBL" id="ATMH01001969">
    <property type="protein sequence ID" value="EPY33797.1"/>
    <property type="molecule type" value="Genomic_DNA"/>
</dbReference>
<accession>S9U4K7</accession>
<dbReference type="Proteomes" id="UP000015354">
    <property type="component" value="Unassembled WGS sequence"/>
</dbReference>
<evidence type="ECO:0000259" key="4">
    <source>
        <dbReference type="PROSITE" id="PS50072"/>
    </source>
</evidence>
<dbReference type="InterPro" id="IPR002130">
    <property type="entry name" value="Cyclophilin-type_PPIase_dom"/>
</dbReference>
<evidence type="ECO:0000313" key="6">
    <source>
        <dbReference type="EMBL" id="EPY33797.1"/>
    </source>
</evidence>
<dbReference type="PRINTS" id="PR00153">
    <property type="entry name" value="CSAPPISMRASE"/>
</dbReference>
<feature type="domain" description="PPIase cyclophilin-type" evidence="4">
    <location>
        <begin position="14"/>
        <end position="158"/>
    </location>
</feature>
<evidence type="ECO:0000256" key="1">
    <source>
        <dbReference type="ARBA" id="ARBA00023110"/>
    </source>
</evidence>
<protein>
    <recommendedName>
        <fullName evidence="3">Peptidyl-prolyl cis-trans isomerase</fullName>
        <shortName evidence="3">PPIase</shortName>
        <ecNumber evidence="3">5.2.1.8</ecNumber>
    </recommendedName>
</protein>
<dbReference type="InterPro" id="IPR029000">
    <property type="entry name" value="Cyclophilin-like_dom_sf"/>
</dbReference>
<dbReference type="Pfam" id="PF00160">
    <property type="entry name" value="Pro_isomerase"/>
    <property type="match status" value="1"/>
</dbReference>
<keyword evidence="2 3" id="KW-0413">Isomerase</keyword>
<evidence type="ECO:0000313" key="5">
    <source>
        <dbReference type="EMBL" id="EPY23704.1"/>
    </source>
</evidence>
<dbReference type="OrthoDB" id="271386at2759"/>
<evidence type="ECO:0000256" key="3">
    <source>
        <dbReference type="RuleBase" id="RU363019"/>
    </source>
</evidence>
<name>S9U4K7_9TRYP</name>
<proteinExistence type="inferred from homology"/>
<comment type="function">
    <text evidence="3">PPIases accelerate the folding of proteins. It catalyzes the cis-trans isomerization of proline imidic peptide bonds in oligopeptides.</text>
</comment>
<keyword evidence="7" id="KW-1185">Reference proteome</keyword>
<gene>
    <name evidence="6" type="ORF">STCU_01969</name>
    <name evidence="5" type="ORF">STCU_07536</name>
</gene>